<feature type="region of interest" description="Disordered" evidence="1">
    <location>
        <begin position="79"/>
        <end position="146"/>
    </location>
</feature>
<feature type="compositionally biased region" description="Basic and acidic residues" evidence="1">
    <location>
        <begin position="132"/>
        <end position="146"/>
    </location>
</feature>
<evidence type="ECO:0000313" key="3">
    <source>
        <dbReference type="EMBL" id="KMU76554.1"/>
    </source>
</evidence>
<protein>
    <submittedName>
        <fullName evidence="3">Uncharacterized protein</fullName>
    </submittedName>
</protein>
<feature type="chain" id="PRO_5005307567" evidence="2">
    <location>
        <begin position="19"/>
        <end position="146"/>
    </location>
</feature>
<organism evidence="3 4">
    <name type="scientific">Coccidioides immitis RMSCC 3703</name>
    <dbReference type="NCBI Taxonomy" id="454286"/>
    <lineage>
        <taxon>Eukaryota</taxon>
        <taxon>Fungi</taxon>
        <taxon>Dikarya</taxon>
        <taxon>Ascomycota</taxon>
        <taxon>Pezizomycotina</taxon>
        <taxon>Eurotiomycetes</taxon>
        <taxon>Eurotiomycetidae</taxon>
        <taxon>Onygenales</taxon>
        <taxon>Onygenaceae</taxon>
        <taxon>Coccidioides</taxon>
    </lineage>
</organism>
<dbReference type="AlphaFoldDB" id="A0A0J8QUI6"/>
<gene>
    <name evidence="3" type="ORF">CISG_01287</name>
</gene>
<dbReference type="EMBL" id="DS268120">
    <property type="protein sequence ID" value="KMU76554.1"/>
    <property type="molecule type" value="Genomic_DNA"/>
</dbReference>
<evidence type="ECO:0000256" key="1">
    <source>
        <dbReference type="SAM" id="MobiDB-lite"/>
    </source>
</evidence>
<dbReference type="Proteomes" id="UP000054559">
    <property type="component" value="Unassembled WGS sequence"/>
</dbReference>
<sequence>MKATILYAGLFSALLVRGKDVDGPEDVGHFSQAQNHYVPLPFFAPSLSSLPLTGDITGSVGRQSLSIPKNQCTIQASLAVSGQGPEYGPPRREERSSEYGLRGKRRQRVERRVGSLPSSTRACKGISAEGKSTNDKKRPDEGPSTP</sequence>
<keyword evidence="2" id="KW-0732">Signal</keyword>
<evidence type="ECO:0000313" key="4">
    <source>
        <dbReference type="Proteomes" id="UP000054559"/>
    </source>
</evidence>
<proteinExistence type="predicted"/>
<reference evidence="4" key="1">
    <citation type="journal article" date="2010" name="Genome Res.">
        <title>Population genomic sequencing of Coccidioides fungi reveals recent hybridization and transposon control.</title>
        <authorList>
            <person name="Neafsey D.E."/>
            <person name="Barker B.M."/>
            <person name="Sharpton T.J."/>
            <person name="Stajich J.E."/>
            <person name="Park D.J."/>
            <person name="Whiston E."/>
            <person name="Hung C.-Y."/>
            <person name="McMahan C."/>
            <person name="White J."/>
            <person name="Sykes S."/>
            <person name="Heiman D."/>
            <person name="Young S."/>
            <person name="Zeng Q."/>
            <person name="Abouelleil A."/>
            <person name="Aftuck L."/>
            <person name="Bessette D."/>
            <person name="Brown A."/>
            <person name="FitzGerald M."/>
            <person name="Lui A."/>
            <person name="Macdonald J.P."/>
            <person name="Priest M."/>
            <person name="Orbach M.J."/>
            <person name="Galgiani J.N."/>
            <person name="Kirkland T.N."/>
            <person name="Cole G.T."/>
            <person name="Birren B.W."/>
            <person name="Henn M.R."/>
            <person name="Taylor J.W."/>
            <person name="Rounsley S.D."/>
        </authorList>
    </citation>
    <scope>NUCLEOTIDE SEQUENCE [LARGE SCALE GENOMIC DNA]</scope>
    <source>
        <strain evidence="4">RMSCC 3703</strain>
    </source>
</reference>
<name>A0A0J8QUI6_COCIT</name>
<feature type="signal peptide" evidence="2">
    <location>
        <begin position="1"/>
        <end position="18"/>
    </location>
</feature>
<evidence type="ECO:0000256" key="2">
    <source>
        <dbReference type="SAM" id="SignalP"/>
    </source>
</evidence>
<dbReference type="STRING" id="454286.A0A0J8QUI6"/>
<accession>A0A0J8QUI6</accession>